<feature type="compositionally biased region" description="Pro residues" evidence="1">
    <location>
        <begin position="240"/>
        <end position="252"/>
    </location>
</feature>
<accession>A0AAU9INR6</accession>
<dbReference type="InterPro" id="IPR012292">
    <property type="entry name" value="Globin/Proto"/>
</dbReference>
<dbReference type="Gene3D" id="1.10.490.10">
    <property type="entry name" value="Globins"/>
    <property type="match status" value="1"/>
</dbReference>
<sequence>MEIPKILENLNDYHQNAYEKNEILSFGEDLKALITESTNGRQAFCPDITANNMIKRLNNLLPKSSAKALNLFNMLAKYSNICKVYANIPPTLVRYEGKMYLLQTKKDTKIIQSKQCTEHEFFSLPSMGNDNYFPLFCYKISGKNPVTLFSEESALELWNSSFTAAIIQSYVQNNANPITIIRVLWRKGFKNKYYTITNRKKVVKKLHKQPSNSSNPTHRRGGLSKQSTDLISHQASISPTPEPDPDPFPLPVPLNRNNRRKHLTMCPFEWQEEAMHHDSLKSLFKNKETDGYSPITTRSIPHWQVESSEEFFVLTRNTESCYACKSSTRINEIEFMVDQIVDFLNSQAFQRNELKGIVIDFLKDKNNSWVLLDSREHCTDQNNEKLKEKKTLLRLETPKNSLNLPKIEVHQPRCESETRFLTPTAEENSRLEVEPETCPFKIRSKPRRFESSSLTERDFMERLNRINEKIHHPTELETPRNPFISGREEGISYYVKNFNNQNPSYRGTPVPNTSRIFSESRSYLHTDQLPIVDSQLVYIKKHFTEVIDHLEQMKTNVRAAKVKQQNIVKKYGGAEFWNKFIISLYKKVLACDILNKHFKDCKMESFEKIIIGMFKIIQGNINLDLRRRLRVAHYAKGISELEFNCYVDIFEDTIVDFNIIEEDRQGIMSQIRSMKSLICKSTL</sequence>
<evidence type="ECO:0000256" key="1">
    <source>
        <dbReference type="SAM" id="MobiDB-lite"/>
    </source>
</evidence>
<dbReference type="AlphaFoldDB" id="A0AAU9INR6"/>
<dbReference type="GO" id="GO:0020037">
    <property type="term" value="F:heme binding"/>
    <property type="evidence" value="ECO:0007669"/>
    <property type="project" value="InterPro"/>
</dbReference>
<comment type="caution">
    <text evidence="2">The sequence shown here is derived from an EMBL/GenBank/DDBJ whole genome shotgun (WGS) entry which is preliminary data.</text>
</comment>
<reference evidence="2" key="1">
    <citation type="submission" date="2021-09" db="EMBL/GenBank/DDBJ databases">
        <authorList>
            <consortium name="AG Swart"/>
            <person name="Singh M."/>
            <person name="Singh A."/>
            <person name="Seah K."/>
            <person name="Emmerich C."/>
        </authorList>
    </citation>
    <scope>NUCLEOTIDE SEQUENCE</scope>
    <source>
        <strain evidence="2">ATCC30299</strain>
    </source>
</reference>
<evidence type="ECO:0000313" key="3">
    <source>
        <dbReference type="Proteomes" id="UP001162131"/>
    </source>
</evidence>
<dbReference type="EMBL" id="CAJZBQ010000012">
    <property type="protein sequence ID" value="CAG9314798.1"/>
    <property type="molecule type" value="Genomic_DNA"/>
</dbReference>
<proteinExistence type="predicted"/>
<name>A0AAU9INR6_9CILI</name>
<evidence type="ECO:0000313" key="2">
    <source>
        <dbReference type="EMBL" id="CAG9314798.1"/>
    </source>
</evidence>
<dbReference type="InterPro" id="IPR009050">
    <property type="entry name" value="Globin-like_sf"/>
</dbReference>
<keyword evidence="3" id="KW-1185">Reference proteome</keyword>
<dbReference type="GO" id="GO:0019825">
    <property type="term" value="F:oxygen binding"/>
    <property type="evidence" value="ECO:0007669"/>
    <property type="project" value="InterPro"/>
</dbReference>
<dbReference type="Proteomes" id="UP001162131">
    <property type="component" value="Unassembled WGS sequence"/>
</dbReference>
<gene>
    <name evidence="2" type="ORF">BSTOLATCC_MIC11793</name>
</gene>
<dbReference type="SUPFAM" id="SSF46458">
    <property type="entry name" value="Globin-like"/>
    <property type="match status" value="1"/>
</dbReference>
<organism evidence="2 3">
    <name type="scientific">Blepharisma stoltei</name>
    <dbReference type="NCBI Taxonomy" id="1481888"/>
    <lineage>
        <taxon>Eukaryota</taxon>
        <taxon>Sar</taxon>
        <taxon>Alveolata</taxon>
        <taxon>Ciliophora</taxon>
        <taxon>Postciliodesmatophora</taxon>
        <taxon>Heterotrichea</taxon>
        <taxon>Heterotrichida</taxon>
        <taxon>Blepharismidae</taxon>
        <taxon>Blepharisma</taxon>
    </lineage>
</organism>
<feature type="region of interest" description="Disordered" evidence="1">
    <location>
        <begin position="204"/>
        <end position="252"/>
    </location>
</feature>
<feature type="compositionally biased region" description="Polar residues" evidence="1">
    <location>
        <begin position="224"/>
        <end position="238"/>
    </location>
</feature>
<protein>
    <submittedName>
        <fullName evidence="2">Uncharacterized protein</fullName>
    </submittedName>
</protein>